<dbReference type="AlphaFoldDB" id="A0A9D1EP34"/>
<protein>
    <submittedName>
        <fullName evidence="1">Spore coat associated protein CotJA</fullName>
    </submittedName>
</protein>
<gene>
    <name evidence="1" type="ORF">IAD01_05755</name>
</gene>
<comment type="caution">
    <text evidence="1">The sequence shown here is derived from an EMBL/GenBank/DDBJ whole genome shotgun (WGS) entry which is preliminary data.</text>
</comment>
<organism evidence="1 2">
    <name type="scientific">Candidatus Faeciplasma gallinarum</name>
    <dbReference type="NCBI Taxonomy" id="2840799"/>
    <lineage>
        <taxon>Bacteria</taxon>
        <taxon>Bacillati</taxon>
        <taxon>Bacillota</taxon>
        <taxon>Clostridia</taxon>
        <taxon>Eubacteriales</taxon>
        <taxon>Oscillospiraceae</taxon>
        <taxon>Oscillospiraceae incertae sedis</taxon>
        <taxon>Candidatus Faeciplasma</taxon>
    </lineage>
</organism>
<dbReference type="EMBL" id="DVIR01000056">
    <property type="protein sequence ID" value="HIS24890.1"/>
    <property type="molecule type" value="Genomic_DNA"/>
</dbReference>
<evidence type="ECO:0000313" key="1">
    <source>
        <dbReference type="EMBL" id="HIS24890.1"/>
    </source>
</evidence>
<sequence length="72" mass="8060">MNITDIFSDKVSYSDKPSLCCQQPATALPADMPVAMAYVPYQSWTKVYEPSVGLDRGTIFEELDKPFIGERP</sequence>
<dbReference type="Pfam" id="PF11007">
    <property type="entry name" value="CotJA"/>
    <property type="match status" value="1"/>
</dbReference>
<evidence type="ECO:0000313" key="2">
    <source>
        <dbReference type="Proteomes" id="UP000823982"/>
    </source>
</evidence>
<reference evidence="1" key="2">
    <citation type="journal article" date="2021" name="PeerJ">
        <title>Extensive microbial diversity within the chicken gut microbiome revealed by metagenomics and culture.</title>
        <authorList>
            <person name="Gilroy R."/>
            <person name="Ravi A."/>
            <person name="Getino M."/>
            <person name="Pursley I."/>
            <person name="Horton D.L."/>
            <person name="Alikhan N.F."/>
            <person name="Baker D."/>
            <person name="Gharbi K."/>
            <person name="Hall N."/>
            <person name="Watson M."/>
            <person name="Adriaenssens E.M."/>
            <person name="Foster-Nyarko E."/>
            <person name="Jarju S."/>
            <person name="Secka A."/>
            <person name="Antonio M."/>
            <person name="Oren A."/>
            <person name="Chaudhuri R.R."/>
            <person name="La Ragione R."/>
            <person name="Hildebrand F."/>
            <person name="Pallen M.J."/>
        </authorList>
    </citation>
    <scope>NUCLEOTIDE SEQUENCE</scope>
    <source>
        <strain evidence="1">CHK157-1446</strain>
    </source>
</reference>
<dbReference type="InterPro" id="IPR020256">
    <property type="entry name" value="Spore_coat_CotJA"/>
</dbReference>
<name>A0A9D1EP34_9FIRM</name>
<dbReference type="Proteomes" id="UP000823982">
    <property type="component" value="Unassembled WGS sequence"/>
</dbReference>
<accession>A0A9D1EP34</accession>
<reference evidence="1" key="1">
    <citation type="submission" date="2020-10" db="EMBL/GenBank/DDBJ databases">
        <authorList>
            <person name="Gilroy R."/>
        </authorList>
    </citation>
    <scope>NUCLEOTIDE SEQUENCE</scope>
    <source>
        <strain evidence="1">CHK157-1446</strain>
    </source>
</reference>
<proteinExistence type="predicted"/>